<dbReference type="PANTHER" id="PTHR11439">
    <property type="entry name" value="GAG-POL-RELATED RETROTRANSPOSON"/>
    <property type="match status" value="1"/>
</dbReference>
<evidence type="ECO:0000313" key="2">
    <source>
        <dbReference type="RefSeq" id="XP_015060238.1"/>
    </source>
</evidence>
<accession>A0ABM1FQK4</accession>
<name>A0ABM1FQK4_SOLPN</name>
<proteinExistence type="predicted"/>
<reference evidence="2" key="2">
    <citation type="submission" date="2025-08" db="UniProtKB">
        <authorList>
            <consortium name="RefSeq"/>
        </authorList>
    </citation>
    <scope>IDENTIFICATION</scope>
</reference>
<dbReference type="GeneID" id="107006116"/>
<evidence type="ECO:0000313" key="1">
    <source>
        <dbReference type="Proteomes" id="UP000694930"/>
    </source>
</evidence>
<keyword evidence="1" id="KW-1185">Reference proteome</keyword>
<organism evidence="1 2">
    <name type="scientific">Solanum pennellii</name>
    <name type="common">Tomato</name>
    <name type="synonym">Lycopersicon pennellii</name>
    <dbReference type="NCBI Taxonomy" id="28526"/>
    <lineage>
        <taxon>Eukaryota</taxon>
        <taxon>Viridiplantae</taxon>
        <taxon>Streptophyta</taxon>
        <taxon>Embryophyta</taxon>
        <taxon>Tracheophyta</taxon>
        <taxon>Spermatophyta</taxon>
        <taxon>Magnoliopsida</taxon>
        <taxon>eudicotyledons</taxon>
        <taxon>Gunneridae</taxon>
        <taxon>Pentapetalae</taxon>
        <taxon>asterids</taxon>
        <taxon>lamiids</taxon>
        <taxon>Solanales</taxon>
        <taxon>Solanaceae</taxon>
        <taxon>Solanoideae</taxon>
        <taxon>Solaneae</taxon>
        <taxon>Solanum</taxon>
        <taxon>Solanum subgen. Lycopersicon</taxon>
    </lineage>
</organism>
<protein>
    <submittedName>
        <fullName evidence="2">Uncharacterized protein LOC107006116</fullName>
    </submittedName>
</protein>
<dbReference type="PANTHER" id="PTHR11439:SF511">
    <property type="match status" value="1"/>
</dbReference>
<reference evidence="1" key="1">
    <citation type="journal article" date="2014" name="Nat. Genet.">
        <title>The genome of the stress-tolerant wild tomato species Solanum pennellii.</title>
        <authorList>
            <person name="Bolger A."/>
            <person name="Scossa F."/>
            <person name="Bolger M.E."/>
            <person name="Lanz C."/>
            <person name="Maumus F."/>
            <person name="Tohge T."/>
            <person name="Quesneville H."/>
            <person name="Alseekh S."/>
            <person name="Sorensen I."/>
            <person name="Lichtenstein G."/>
            <person name="Fich E.A."/>
            <person name="Conte M."/>
            <person name="Keller H."/>
            <person name="Schneeberger K."/>
            <person name="Schwacke R."/>
            <person name="Ofner I."/>
            <person name="Vrebalov J."/>
            <person name="Xu Y."/>
            <person name="Osorio S."/>
            <person name="Aflitos S.A."/>
            <person name="Schijlen E."/>
            <person name="Jimenez-Gomez J.M."/>
            <person name="Ryngajllo M."/>
            <person name="Kimura S."/>
            <person name="Kumar R."/>
            <person name="Koenig D."/>
            <person name="Headland L.R."/>
            <person name="Maloof J.N."/>
            <person name="Sinha N."/>
            <person name="van Ham R.C."/>
            <person name="Lankhorst R.K."/>
            <person name="Mao L."/>
            <person name="Vogel A."/>
            <person name="Arsova B."/>
            <person name="Panstruga R."/>
            <person name="Fei Z."/>
            <person name="Rose J.K."/>
            <person name="Zamir D."/>
            <person name="Carrari F."/>
            <person name="Giovannoni J.J."/>
            <person name="Weigel D."/>
            <person name="Usadel B."/>
            <person name="Fernie A.R."/>
        </authorList>
    </citation>
    <scope>NUCLEOTIDE SEQUENCE [LARGE SCALE GENOMIC DNA]</scope>
    <source>
        <strain evidence="1">cv. LA0716</strain>
    </source>
</reference>
<dbReference type="Proteomes" id="UP000694930">
    <property type="component" value="Chromosome 12"/>
</dbReference>
<dbReference type="RefSeq" id="XP_015060238.1">
    <property type="nucleotide sequence ID" value="XM_015204752.1"/>
</dbReference>
<sequence length="162" mass="18476">MKDLGELKYFLGIEFVRSNSGVAMHQRKYALQLISEIGLSGAKTAGTHIDNMKLTSRHYDEQTGQNQEEPLTDQVTYQKLIRKLLYLNMTRPDISFSVQTLNQFLHQPKKSHMDAALGVVKYIKRQPGQGISLSSNCSSEITAFCDADWDACPLIRKYWIFD</sequence>
<gene>
    <name evidence="2" type="primary">LOC107006116</name>
</gene>